<organism evidence="3 4">
    <name type="scientific">Helobdella robusta</name>
    <name type="common">Californian leech</name>
    <dbReference type="NCBI Taxonomy" id="6412"/>
    <lineage>
        <taxon>Eukaryota</taxon>
        <taxon>Metazoa</taxon>
        <taxon>Spiralia</taxon>
        <taxon>Lophotrochozoa</taxon>
        <taxon>Annelida</taxon>
        <taxon>Clitellata</taxon>
        <taxon>Hirudinea</taxon>
        <taxon>Rhynchobdellida</taxon>
        <taxon>Glossiphoniidae</taxon>
        <taxon>Helobdella</taxon>
    </lineage>
</organism>
<dbReference type="eggNOG" id="ENOG502QU8V">
    <property type="taxonomic scope" value="Eukaryota"/>
</dbReference>
<sequence length="220" mass="25681">MSELMPRDVLKWVHSLDLTRNITNPQWDLSSGFIIGQMLYRYFPNVVPLYRFHDGSKLEYRLFNWTLIKQILNKVGISVPTLMLDATAHCKFGAARMTLIKLYEQLNGRSVPGQPDNLSDPNFTDRRYQLKIPPLARSTTVMTLRTNFKDTERKVMPDIECQRLKARNIIESHVSLLAEEKRKNIWRYRSKPNLLDSAVRKTPPPGLYTDYSFDQTLGKY</sequence>
<dbReference type="Proteomes" id="UP000015101">
    <property type="component" value="Unassembled WGS sequence"/>
</dbReference>
<dbReference type="InParanoid" id="T1EDH3"/>
<dbReference type="Pfam" id="PF06294">
    <property type="entry name" value="CH_2"/>
    <property type="match status" value="1"/>
</dbReference>
<dbReference type="OMA" id="CIYYPWD"/>
<gene>
    <name evidence="3" type="primary">20194625</name>
    <name evidence="2" type="ORF">HELRODRAFT_103762</name>
</gene>
<dbReference type="SUPFAM" id="SSF47576">
    <property type="entry name" value="Calponin-homology domain, CH-domain"/>
    <property type="match status" value="1"/>
</dbReference>
<dbReference type="InterPro" id="IPR052111">
    <property type="entry name" value="Spermatogenesis_Ciliary_MAP"/>
</dbReference>
<reference evidence="3" key="3">
    <citation type="submission" date="2015-06" db="UniProtKB">
        <authorList>
            <consortium name="EnsemblMetazoa"/>
        </authorList>
    </citation>
    <scope>IDENTIFICATION</scope>
</reference>
<dbReference type="InterPro" id="IPR036872">
    <property type="entry name" value="CH_dom_sf"/>
</dbReference>
<dbReference type="EMBL" id="AMQM01007596">
    <property type="status" value="NOT_ANNOTATED_CDS"/>
    <property type="molecule type" value="Genomic_DNA"/>
</dbReference>
<dbReference type="STRING" id="6412.T1EDH3"/>
<feature type="domain" description="CH-like" evidence="1">
    <location>
        <begin position="9"/>
        <end position="104"/>
    </location>
</feature>
<protein>
    <recommendedName>
        <fullName evidence="1">CH-like domain-containing protein</fullName>
    </recommendedName>
</protein>
<dbReference type="GO" id="GO:0005930">
    <property type="term" value="C:axoneme"/>
    <property type="evidence" value="ECO:0000318"/>
    <property type="project" value="GO_Central"/>
</dbReference>
<evidence type="ECO:0000313" key="4">
    <source>
        <dbReference type="Proteomes" id="UP000015101"/>
    </source>
</evidence>
<dbReference type="AlphaFoldDB" id="T1EDH3"/>
<dbReference type="EMBL" id="KB097642">
    <property type="protein sequence ID" value="ESN92404.1"/>
    <property type="molecule type" value="Genomic_DNA"/>
</dbReference>
<dbReference type="PANTHER" id="PTHR12509">
    <property type="entry name" value="SPERMATOGENESIS-ASSOCIATED 4-RELATED"/>
    <property type="match status" value="1"/>
</dbReference>
<name>T1EDH3_HELRO</name>
<dbReference type="RefSeq" id="XP_009029502.1">
    <property type="nucleotide sequence ID" value="XM_009031254.1"/>
</dbReference>
<dbReference type="GO" id="GO:0051493">
    <property type="term" value="P:regulation of cytoskeleton organization"/>
    <property type="evidence" value="ECO:0000318"/>
    <property type="project" value="GO_Central"/>
</dbReference>
<dbReference type="GO" id="GO:0008017">
    <property type="term" value="F:microtubule binding"/>
    <property type="evidence" value="ECO:0000318"/>
    <property type="project" value="GO_Central"/>
</dbReference>
<dbReference type="PANTHER" id="PTHR12509:SF8">
    <property type="entry name" value="SPERMATOGENESIS-ASSOCIATED PROTEIN 4"/>
    <property type="match status" value="1"/>
</dbReference>
<dbReference type="InterPro" id="IPR010441">
    <property type="entry name" value="CH_2"/>
</dbReference>
<dbReference type="KEGG" id="hro:HELRODRAFT_103762"/>
<accession>T1EDH3</accession>
<dbReference type="Gene3D" id="1.10.418.10">
    <property type="entry name" value="Calponin-like domain"/>
    <property type="match status" value="1"/>
</dbReference>
<dbReference type="EnsemblMetazoa" id="HelroT103762">
    <property type="protein sequence ID" value="HelroP103762"/>
    <property type="gene ID" value="HelroG103762"/>
</dbReference>
<dbReference type="CTD" id="20194625"/>
<dbReference type="HOGENOM" id="CLU_077979_0_1_1"/>
<evidence type="ECO:0000259" key="1">
    <source>
        <dbReference type="Pfam" id="PF06294"/>
    </source>
</evidence>
<keyword evidence="4" id="KW-1185">Reference proteome</keyword>
<evidence type="ECO:0000313" key="2">
    <source>
        <dbReference type="EMBL" id="ESN92404.1"/>
    </source>
</evidence>
<proteinExistence type="predicted"/>
<reference evidence="4" key="1">
    <citation type="submission" date="2012-12" db="EMBL/GenBank/DDBJ databases">
        <authorList>
            <person name="Hellsten U."/>
            <person name="Grimwood J."/>
            <person name="Chapman J.A."/>
            <person name="Shapiro H."/>
            <person name="Aerts A."/>
            <person name="Otillar R.P."/>
            <person name="Terry A.Y."/>
            <person name="Boore J.L."/>
            <person name="Simakov O."/>
            <person name="Marletaz F."/>
            <person name="Cho S.-J."/>
            <person name="Edsinger-Gonzales E."/>
            <person name="Havlak P."/>
            <person name="Kuo D.-H."/>
            <person name="Larsson T."/>
            <person name="Lv J."/>
            <person name="Arendt D."/>
            <person name="Savage R."/>
            <person name="Osoegawa K."/>
            <person name="de Jong P."/>
            <person name="Lindberg D.R."/>
            <person name="Seaver E.C."/>
            <person name="Weisblat D.A."/>
            <person name="Putnam N.H."/>
            <person name="Grigoriev I.V."/>
            <person name="Rokhsar D.S."/>
        </authorList>
    </citation>
    <scope>NUCLEOTIDE SEQUENCE</scope>
</reference>
<dbReference type="OrthoDB" id="62528at2759"/>
<dbReference type="GeneID" id="20194625"/>
<reference evidence="2 4" key="2">
    <citation type="journal article" date="2013" name="Nature">
        <title>Insights into bilaterian evolution from three spiralian genomes.</title>
        <authorList>
            <person name="Simakov O."/>
            <person name="Marletaz F."/>
            <person name="Cho S.J."/>
            <person name="Edsinger-Gonzales E."/>
            <person name="Havlak P."/>
            <person name="Hellsten U."/>
            <person name="Kuo D.H."/>
            <person name="Larsson T."/>
            <person name="Lv J."/>
            <person name="Arendt D."/>
            <person name="Savage R."/>
            <person name="Osoegawa K."/>
            <person name="de Jong P."/>
            <person name="Grimwood J."/>
            <person name="Chapman J.A."/>
            <person name="Shapiro H."/>
            <person name="Aerts A."/>
            <person name="Otillar R.P."/>
            <person name="Terry A.Y."/>
            <person name="Boore J.L."/>
            <person name="Grigoriev I.V."/>
            <person name="Lindberg D.R."/>
            <person name="Seaver E.C."/>
            <person name="Weisblat D.A."/>
            <person name="Putnam N.H."/>
            <person name="Rokhsar D.S."/>
        </authorList>
    </citation>
    <scope>NUCLEOTIDE SEQUENCE</scope>
</reference>
<evidence type="ECO:0000313" key="3">
    <source>
        <dbReference type="EnsemblMetazoa" id="HelroP103762"/>
    </source>
</evidence>